<protein>
    <submittedName>
        <fullName evidence="2">Uncharacterized protein</fullName>
    </submittedName>
</protein>
<evidence type="ECO:0000313" key="2">
    <source>
        <dbReference type="EMBL" id="GIY55140.1"/>
    </source>
</evidence>
<feature type="region of interest" description="Disordered" evidence="1">
    <location>
        <begin position="54"/>
        <end position="83"/>
    </location>
</feature>
<name>A0AAV4UBZ5_CAEEX</name>
<comment type="caution">
    <text evidence="2">The sequence shown here is derived from an EMBL/GenBank/DDBJ whole genome shotgun (WGS) entry which is preliminary data.</text>
</comment>
<reference evidence="2 3" key="1">
    <citation type="submission" date="2021-06" db="EMBL/GenBank/DDBJ databases">
        <title>Caerostris extrusa draft genome.</title>
        <authorList>
            <person name="Kono N."/>
            <person name="Arakawa K."/>
        </authorList>
    </citation>
    <scope>NUCLEOTIDE SEQUENCE [LARGE SCALE GENOMIC DNA]</scope>
</reference>
<keyword evidence="3" id="KW-1185">Reference proteome</keyword>
<dbReference type="Proteomes" id="UP001054945">
    <property type="component" value="Unassembled WGS sequence"/>
</dbReference>
<sequence length="83" mass="9691">MIKGPKRRRKENCLSGRVSKTIFFFFLEGTAQEFLFHTRGGRWEGQSVRTALGRKRRRPLDLNGEKKKQVGGGRIEKSWRETP</sequence>
<feature type="compositionally biased region" description="Basic and acidic residues" evidence="1">
    <location>
        <begin position="59"/>
        <end position="83"/>
    </location>
</feature>
<dbReference type="AlphaFoldDB" id="A0AAV4UBZ5"/>
<gene>
    <name evidence="2" type="ORF">CEXT_372921</name>
</gene>
<dbReference type="EMBL" id="BPLR01012612">
    <property type="protein sequence ID" value="GIY55140.1"/>
    <property type="molecule type" value="Genomic_DNA"/>
</dbReference>
<accession>A0AAV4UBZ5</accession>
<evidence type="ECO:0000313" key="3">
    <source>
        <dbReference type="Proteomes" id="UP001054945"/>
    </source>
</evidence>
<proteinExistence type="predicted"/>
<evidence type="ECO:0000256" key="1">
    <source>
        <dbReference type="SAM" id="MobiDB-lite"/>
    </source>
</evidence>
<organism evidence="2 3">
    <name type="scientific">Caerostris extrusa</name>
    <name type="common">Bark spider</name>
    <name type="synonym">Caerostris bankana</name>
    <dbReference type="NCBI Taxonomy" id="172846"/>
    <lineage>
        <taxon>Eukaryota</taxon>
        <taxon>Metazoa</taxon>
        <taxon>Ecdysozoa</taxon>
        <taxon>Arthropoda</taxon>
        <taxon>Chelicerata</taxon>
        <taxon>Arachnida</taxon>
        <taxon>Araneae</taxon>
        <taxon>Araneomorphae</taxon>
        <taxon>Entelegynae</taxon>
        <taxon>Araneoidea</taxon>
        <taxon>Araneidae</taxon>
        <taxon>Caerostris</taxon>
    </lineage>
</organism>